<dbReference type="Proteomes" id="UP000285972">
    <property type="component" value="Unassembled WGS sequence"/>
</dbReference>
<dbReference type="SUPFAM" id="SSF53850">
    <property type="entry name" value="Periplasmic binding protein-like II"/>
    <property type="match status" value="1"/>
</dbReference>
<dbReference type="Gene3D" id="1.10.10.10">
    <property type="entry name" value="Winged helix-like DNA-binding domain superfamily/Winged helix DNA-binding domain"/>
    <property type="match status" value="1"/>
</dbReference>
<dbReference type="Pfam" id="PF03466">
    <property type="entry name" value="LysR_substrate"/>
    <property type="match status" value="1"/>
</dbReference>
<dbReference type="EMBL" id="MJLX01000115">
    <property type="protein sequence ID" value="RLM16037.1"/>
    <property type="molecule type" value="Genomic_DNA"/>
</dbReference>
<sequence>MYRRLHSLNALRAFEAAGRLGLMKLAAEELHVTHSAISRHIQHLESVLGVRLFEGSKNAPKLTESGRRLLPELTTAFDQMDRAVRSVAKNADNAEGALDISCLGTLTMRWLIPRLHRFRTDHPTVDVRLSTSDSPVDFLRDNFDVAIRVGKEPWPEDADVIPLFPEKFGPVHAPSINLGIGETPNPVLLHTFTRLSAWADWSERSGVSLDAQGTMEYEHFYFMLEAAVAGLGVCIAPWPLVSDDIAMGRLVAPFGFIESDQTYVALRRQRKNRNASLFCNWLQQAAGEFVS</sequence>
<dbReference type="GeneID" id="70909403"/>
<comment type="similarity">
    <text evidence="1">Belongs to the LysR transcriptional regulatory family.</text>
</comment>
<keyword evidence="3" id="KW-0238">DNA-binding</keyword>
<evidence type="ECO:0000256" key="3">
    <source>
        <dbReference type="ARBA" id="ARBA00023125"/>
    </source>
</evidence>
<dbReference type="AlphaFoldDB" id="A0AAE8JKX2"/>
<gene>
    <name evidence="6" type="ORF">BIY26_22550</name>
</gene>
<dbReference type="PANTHER" id="PTHR30537:SF74">
    <property type="entry name" value="HTH-TYPE TRANSCRIPTIONAL REGULATOR TRPI"/>
    <property type="match status" value="1"/>
</dbReference>
<protein>
    <submittedName>
        <fullName evidence="6">LysR family transcriptional regulator</fullName>
    </submittedName>
</protein>
<evidence type="ECO:0000259" key="5">
    <source>
        <dbReference type="PROSITE" id="PS50931"/>
    </source>
</evidence>
<organism evidence="6 7">
    <name type="scientific">Brenneria goodwinii</name>
    <dbReference type="NCBI Taxonomy" id="1109412"/>
    <lineage>
        <taxon>Bacteria</taxon>
        <taxon>Pseudomonadati</taxon>
        <taxon>Pseudomonadota</taxon>
        <taxon>Gammaproteobacteria</taxon>
        <taxon>Enterobacterales</taxon>
        <taxon>Pectobacteriaceae</taxon>
        <taxon>Brenneria</taxon>
    </lineage>
</organism>
<name>A0AAE8JKX2_9GAMM</name>
<dbReference type="InterPro" id="IPR036390">
    <property type="entry name" value="WH_DNA-bd_sf"/>
</dbReference>
<dbReference type="PANTHER" id="PTHR30537">
    <property type="entry name" value="HTH-TYPE TRANSCRIPTIONAL REGULATOR"/>
    <property type="match status" value="1"/>
</dbReference>
<dbReference type="InterPro" id="IPR000847">
    <property type="entry name" value="LysR_HTH_N"/>
</dbReference>
<keyword evidence="2" id="KW-0805">Transcription regulation</keyword>
<dbReference type="GO" id="GO:0003700">
    <property type="term" value="F:DNA-binding transcription factor activity"/>
    <property type="evidence" value="ECO:0007669"/>
    <property type="project" value="InterPro"/>
</dbReference>
<feature type="domain" description="HTH lysR-type" evidence="5">
    <location>
        <begin position="6"/>
        <end position="63"/>
    </location>
</feature>
<dbReference type="Gene3D" id="3.40.190.10">
    <property type="entry name" value="Periplasmic binding protein-like II"/>
    <property type="match status" value="2"/>
</dbReference>
<dbReference type="InterPro" id="IPR058163">
    <property type="entry name" value="LysR-type_TF_proteobact-type"/>
</dbReference>
<proteinExistence type="inferred from homology"/>
<accession>A0AAE8JKX2</accession>
<dbReference type="KEGG" id="bgj:AWC36_21475"/>
<dbReference type="InterPro" id="IPR005119">
    <property type="entry name" value="LysR_subst-bd"/>
</dbReference>
<evidence type="ECO:0000256" key="4">
    <source>
        <dbReference type="ARBA" id="ARBA00023163"/>
    </source>
</evidence>
<dbReference type="InterPro" id="IPR036388">
    <property type="entry name" value="WH-like_DNA-bd_sf"/>
</dbReference>
<comment type="caution">
    <text evidence="6">The sequence shown here is derived from an EMBL/GenBank/DDBJ whole genome shotgun (WGS) entry which is preliminary data.</text>
</comment>
<evidence type="ECO:0000256" key="1">
    <source>
        <dbReference type="ARBA" id="ARBA00009437"/>
    </source>
</evidence>
<dbReference type="RefSeq" id="WP_095835448.1">
    <property type="nucleotide sequence ID" value="NZ_CP014137.1"/>
</dbReference>
<dbReference type="GO" id="GO:0043565">
    <property type="term" value="F:sequence-specific DNA binding"/>
    <property type="evidence" value="ECO:0007669"/>
    <property type="project" value="TreeGrafter"/>
</dbReference>
<evidence type="ECO:0000313" key="6">
    <source>
        <dbReference type="EMBL" id="RLM16037.1"/>
    </source>
</evidence>
<dbReference type="Pfam" id="PF00126">
    <property type="entry name" value="HTH_1"/>
    <property type="match status" value="1"/>
</dbReference>
<evidence type="ECO:0000313" key="7">
    <source>
        <dbReference type="Proteomes" id="UP000285972"/>
    </source>
</evidence>
<reference evidence="6 7" key="1">
    <citation type="submission" date="2016-09" db="EMBL/GenBank/DDBJ databases">
        <authorList>
            <person name="Doonan J."/>
            <person name="Pachebat J.A."/>
            <person name="Golyshin P.N."/>
            <person name="Denman S."/>
            <person name="Mcdonald J.E."/>
        </authorList>
    </citation>
    <scope>NUCLEOTIDE SEQUENCE [LARGE SCALE GENOMIC DNA]</scope>
    <source>
        <strain evidence="6 7">FRB141</strain>
    </source>
</reference>
<dbReference type="PROSITE" id="PS50931">
    <property type="entry name" value="HTH_LYSR"/>
    <property type="match status" value="1"/>
</dbReference>
<dbReference type="SUPFAM" id="SSF46785">
    <property type="entry name" value="Winged helix' DNA-binding domain"/>
    <property type="match status" value="1"/>
</dbReference>
<keyword evidence="4" id="KW-0804">Transcription</keyword>
<evidence type="ECO:0000256" key="2">
    <source>
        <dbReference type="ARBA" id="ARBA00023015"/>
    </source>
</evidence>
<dbReference type="GO" id="GO:0006351">
    <property type="term" value="P:DNA-templated transcription"/>
    <property type="evidence" value="ECO:0007669"/>
    <property type="project" value="TreeGrafter"/>
</dbReference>